<keyword evidence="2" id="KW-1185">Reference proteome</keyword>
<evidence type="ECO:0000313" key="2">
    <source>
        <dbReference type="Proteomes" id="UP001596282"/>
    </source>
</evidence>
<protein>
    <recommendedName>
        <fullName evidence="3">Extracellular protein</fullName>
    </recommendedName>
</protein>
<proteinExistence type="predicted"/>
<evidence type="ECO:0000313" key="1">
    <source>
        <dbReference type="EMBL" id="MFC6182535.1"/>
    </source>
</evidence>
<accession>A0ABW1S4Q3</accession>
<organism evidence="1 2">
    <name type="scientific">Lactiplantibacillus daowaiensis</name>
    <dbReference type="NCBI Taxonomy" id="2559918"/>
    <lineage>
        <taxon>Bacteria</taxon>
        <taxon>Bacillati</taxon>
        <taxon>Bacillota</taxon>
        <taxon>Bacilli</taxon>
        <taxon>Lactobacillales</taxon>
        <taxon>Lactobacillaceae</taxon>
        <taxon>Lactiplantibacillus</taxon>
    </lineage>
</organism>
<name>A0ABW1S4Q3_9LACO</name>
<comment type="caution">
    <text evidence="1">The sequence shown here is derived from an EMBL/GenBank/DDBJ whole genome shotgun (WGS) entry which is preliminary data.</text>
</comment>
<reference evidence="2" key="1">
    <citation type="journal article" date="2019" name="Int. J. Syst. Evol. Microbiol.">
        <title>The Global Catalogue of Microorganisms (GCM) 10K type strain sequencing project: providing services to taxonomists for standard genome sequencing and annotation.</title>
        <authorList>
            <consortium name="The Broad Institute Genomics Platform"/>
            <consortium name="The Broad Institute Genome Sequencing Center for Infectious Disease"/>
            <person name="Wu L."/>
            <person name="Ma J."/>
        </authorList>
    </citation>
    <scope>NUCLEOTIDE SEQUENCE [LARGE SCALE GENOMIC DNA]</scope>
    <source>
        <strain evidence="2">CCM 8933</strain>
    </source>
</reference>
<sequence>MKKIGLSLLGFMLILAVLVTPVQAKKATLPVAARGTWVKRYHHDMLKIQLKGKVAYLTQGRGKQAHTLKMTVRRYNRKGWFALENRSSDPAMVKYQHQHLYHLGYLGKWDRLTRTR</sequence>
<dbReference type="RefSeq" id="WP_137627228.1">
    <property type="nucleotide sequence ID" value="NZ_BJDJ01000001.1"/>
</dbReference>
<evidence type="ECO:0008006" key="3">
    <source>
        <dbReference type="Google" id="ProtNLM"/>
    </source>
</evidence>
<dbReference type="EMBL" id="JBHSSC010000045">
    <property type="protein sequence ID" value="MFC6182535.1"/>
    <property type="molecule type" value="Genomic_DNA"/>
</dbReference>
<gene>
    <name evidence="1" type="ORF">ACFP5Y_14950</name>
</gene>
<dbReference type="Proteomes" id="UP001596282">
    <property type="component" value="Unassembled WGS sequence"/>
</dbReference>